<feature type="region of interest" description="Disordered" evidence="1">
    <location>
        <begin position="51"/>
        <end position="117"/>
    </location>
</feature>
<evidence type="ECO:0000313" key="3">
    <source>
        <dbReference type="Proteomes" id="UP001458880"/>
    </source>
</evidence>
<protein>
    <submittedName>
        <fullName evidence="2">Uncharacterized protein</fullName>
    </submittedName>
</protein>
<dbReference type="EMBL" id="JASPKY010000035">
    <property type="protein sequence ID" value="KAK9747034.1"/>
    <property type="molecule type" value="Genomic_DNA"/>
</dbReference>
<sequence>MRYGVERLPDVQGYDVKRFSLQPPRLDVVVEEDRIRQGAIHFAESTLHRIEGQDPGKPLRDDPMEQALHGGPYGDRSPVGWVGSVSFLRDQDGPAGEPGRWGETSVQQGVEERAQCI</sequence>
<feature type="compositionally biased region" description="Basic and acidic residues" evidence="1">
    <location>
        <begin position="51"/>
        <end position="63"/>
    </location>
</feature>
<name>A0AAW1MQG1_POPJA</name>
<proteinExistence type="predicted"/>
<gene>
    <name evidence="2" type="ORF">QE152_g5688</name>
</gene>
<reference evidence="2 3" key="1">
    <citation type="journal article" date="2024" name="BMC Genomics">
        <title>De novo assembly and annotation of Popillia japonica's genome with initial clues to its potential as an invasive pest.</title>
        <authorList>
            <person name="Cucini C."/>
            <person name="Boschi S."/>
            <person name="Funari R."/>
            <person name="Cardaioli E."/>
            <person name="Iannotti N."/>
            <person name="Marturano G."/>
            <person name="Paoli F."/>
            <person name="Bruttini M."/>
            <person name="Carapelli A."/>
            <person name="Frati F."/>
            <person name="Nardi F."/>
        </authorList>
    </citation>
    <scope>NUCLEOTIDE SEQUENCE [LARGE SCALE GENOMIC DNA]</scope>
    <source>
        <strain evidence="2">DMR45628</strain>
    </source>
</reference>
<keyword evidence="3" id="KW-1185">Reference proteome</keyword>
<evidence type="ECO:0000256" key="1">
    <source>
        <dbReference type="SAM" id="MobiDB-lite"/>
    </source>
</evidence>
<dbReference type="Proteomes" id="UP001458880">
    <property type="component" value="Unassembled WGS sequence"/>
</dbReference>
<comment type="caution">
    <text evidence="2">The sequence shown here is derived from an EMBL/GenBank/DDBJ whole genome shotgun (WGS) entry which is preliminary data.</text>
</comment>
<organism evidence="2 3">
    <name type="scientific">Popillia japonica</name>
    <name type="common">Japanese beetle</name>
    <dbReference type="NCBI Taxonomy" id="7064"/>
    <lineage>
        <taxon>Eukaryota</taxon>
        <taxon>Metazoa</taxon>
        <taxon>Ecdysozoa</taxon>
        <taxon>Arthropoda</taxon>
        <taxon>Hexapoda</taxon>
        <taxon>Insecta</taxon>
        <taxon>Pterygota</taxon>
        <taxon>Neoptera</taxon>
        <taxon>Endopterygota</taxon>
        <taxon>Coleoptera</taxon>
        <taxon>Polyphaga</taxon>
        <taxon>Scarabaeiformia</taxon>
        <taxon>Scarabaeidae</taxon>
        <taxon>Rutelinae</taxon>
        <taxon>Popillia</taxon>
    </lineage>
</organism>
<accession>A0AAW1MQG1</accession>
<dbReference type="AlphaFoldDB" id="A0AAW1MQG1"/>
<evidence type="ECO:0000313" key="2">
    <source>
        <dbReference type="EMBL" id="KAK9747034.1"/>
    </source>
</evidence>